<feature type="non-terminal residue" evidence="1">
    <location>
        <position position="1"/>
    </location>
</feature>
<dbReference type="PANTHER" id="PTHR32487:SF0">
    <property type="entry name" value="3-OXO-DELTA(4,5)-STEROID 5-BETA-REDUCTASE"/>
    <property type="match status" value="1"/>
</dbReference>
<proteinExistence type="predicted"/>
<organism evidence="1 2">
    <name type="scientific">Nocardioides cremeus</name>
    <dbReference type="NCBI Taxonomy" id="3058044"/>
    <lineage>
        <taxon>Bacteria</taxon>
        <taxon>Bacillati</taxon>
        <taxon>Actinomycetota</taxon>
        <taxon>Actinomycetes</taxon>
        <taxon>Propionibacteriales</taxon>
        <taxon>Nocardioidaceae</taxon>
        <taxon>Nocardioides</taxon>
    </lineage>
</organism>
<name>A0ABT8TWD7_9ACTN</name>
<sequence>IAWSGEAAAARNEAFNVTNGDVFTWENVWPAIADALEMKAGVAAPLSMAQEYPKWITPWNELRRKRDLVSPGLEEFVGLSFQYADYSMRYG</sequence>
<dbReference type="Proteomes" id="UP001168363">
    <property type="component" value="Unassembled WGS sequence"/>
</dbReference>
<dbReference type="EMBL" id="JAULSC010000359">
    <property type="protein sequence ID" value="MDO3398271.1"/>
    <property type="molecule type" value="Genomic_DNA"/>
</dbReference>
<keyword evidence="2" id="KW-1185">Reference proteome</keyword>
<feature type="non-terminal residue" evidence="1">
    <location>
        <position position="91"/>
    </location>
</feature>
<dbReference type="PANTHER" id="PTHR32487">
    <property type="entry name" value="3-OXO-DELTA(4,5)-STEROID 5-BETA-REDUCTASE"/>
    <property type="match status" value="1"/>
</dbReference>
<accession>A0ABT8TWD7</accession>
<evidence type="ECO:0000313" key="1">
    <source>
        <dbReference type="EMBL" id="MDO3398271.1"/>
    </source>
</evidence>
<reference evidence="1" key="1">
    <citation type="submission" date="2023-06" db="EMBL/GenBank/DDBJ databases">
        <title>Genome sequence of Nocardioides sp. SOB44.</title>
        <authorList>
            <person name="Zhang G."/>
        </authorList>
    </citation>
    <scope>NUCLEOTIDE SEQUENCE</scope>
    <source>
        <strain evidence="1">SOB44</strain>
    </source>
</reference>
<evidence type="ECO:0008006" key="3">
    <source>
        <dbReference type="Google" id="ProtNLM"/>
    </source>
</evidence>
<comment type="caution">
    <text evidence="1">The sequence shown here is derived from an EMBL/GenBank/DDBJ whole genome shotgun (WGS) entry which is preliminary data.</text>
</comment>
<dbReference type="Gene3D" id="3.40.50.720">
    <property type="entry name" value="NAD(P)-binding Rossmann-like Domain"/>
    <property type="match status" value="1"/>
</dbReference>
<protein>
    <recommendedName>
        <fullName evidence="3">NAD-dependent dehydratase</fullName>
    </recommendedName>
</protein>
<evidence type="ECO:0000313" key="2">
    <source>
        <dbReference type="Proteomes" id="UP001168363"/>
    </source>
</evidence>
<gene>
    <name evidence="1" type="ORF">QWJ41_21350</name>
</gene>